<feature type="region of interest" description="Disordered" evidence="1">
    <location>
        <begin position="45"/>
        <end position="75"/>
    </location>
</feature>
<name>A0A392RSG5_9FABA</name>
<protein>
    <submittedName>
        <fullName evidence="2">Uncharacterized protein</fullName>
    </submittedName>
</protein>
<accession>A0A392RSG5</accession>
<evidence type="ECO:0000313" key="2">
    <source>
        <dbReference type="EMBL" id="MCI39289.1"/>
    </source>
</evidence>
<comment type="caution">
    <text evidence="2">The sequence shown here is derived from an EMBL/GenBank/DDBJ whole genome shotgun (WGS) entry which is preliminary data.</text>
</comment>
<feature type="non-terminal residue" evidence="2">
    <location>
        <position position="75"/>
    </location>
</feature>
<evidence type="ECO:0000313" key="3">
    <source>
        <dbReference type="Proteomes" id="UP000265520"/>
    </source>
</evidence>
<dbReference type="EMBL" id="LXQA010265689">
    <property type="protein sequence ID" value="MCI39289.1"/>
    <property type="molecule type" value="Genomic_DNA"/>
</dbReference>
<sequence length="75" mass="9119">MLYKDDDNLKKLNKADDKLEEILEKNVRKPKHIGLSYENVNKHRRYNPELMYTQPNTTQKRQMPQQMPHHPQQHP</sequence>
<organism evidence="2 3">
    <name type="scientific">Trifolium medium</name>
    <dbReference type="NCBI Taxonomy" id="97028"/>
    <lineage>
        <taxon>Eukaryota</taxon>
        <taxon>Viridiplantae</taxon>
        <taxon>Streptophyta</taxon>
        <taxon>Embryophyta</taxon>
        <taxon>Tracheophyta</taxon>
        <taxon>Spermatophyta</taxon>
        <taxon>Magnoliopsida</taxon>
        <taxon>eudicotyledons</taxon>
        <taxon>Gunneridae</taxon>
        <taxon>Pentapetalae</taxon>
        <taxon>rosids</taxon>
        <taxon>fabids</taxon>
        <taxon>Fabales</taxon>
        <taxon>Fabaceae</taxon>
        <taxon>Papilionoideae</taxon>
        <taxon>50 kb inversion clade</taxon>
        <taxon>NPAAA clade</taxon>
        <taxon>Hologalegina</taxon>
        <taxon>IRL clade</taxon>
        <taxon>Trifolieae</taxon>
        <taxon>Trifolium</taxon>
    </lineage>
</organism>
<feature type="compositionally biased region" description="Low complexity" evidence="1">
    <location>
        <begin position="62"/>
        <end position="75"/>
    </location>
</feature>
<proteinExistence type="predicted"/>
<dbReference type="Proteomes" id="UP000265520">
    <property type="component" value="Unassembled WGS sequence"/>
</dbReference>
<keyword evidence="3" id="KW-1185">Reference proteome</keyword>
<reference evidence="2 3" key="1">
    <citation type="journal article" date="2018" name="Front. Plant Sci.">
        <title>Red Clover (Trifolium pratense) and Zigzag Clover (T. medium) - A Picture of Genomic Similarities and Differences.</title>
        <authorList>
            <person name="Dluhosova J."/>
            <person name="Istvanek J."/>
            <person name="Nedelnik J."/>
            <person name="Repkova J."/>
        </authorList>
    </citation>
    <scope>NUCLEOTIDE SEQUENCE [LARGE SCALE GENOMIC DNA]</scope>
    <source>
        <strain evidence="3">cv. 10/8</strain>
        <tissue evidence="2">Leaf</tissue>
    </source>
</reference>
<evidence type="ECO:0000256" key="1">
    <source>
        <dbReference type="SAM" id="MobiDB-lite"/>
    </source>
</evidence>
<dbReference type="AlphaFoldDB" id="A0A392RSG5"/>